<feature type="signal peptide" evidence="1">
    <location>
        <begin position="1"/>
        <end position="26"/>
    </location>
</feature>
<evidence type="ECO:0000313" key="3">
    <source>
        <dbReference type="EMBL" id="CDF79024.1"/>
    </source>
</evidence>
<organism evidence="3 4">
    <name type="scientific">Formosa agariphila (strain DSM 15362 / KCTC 12365 / LMG 23005 / KMM 3901 / M-2Alg 35-1)</name>
    <dbReference type="NCBI Taxonomy" id="1347342"/>
    <lineage>
        <taxon>Bacteria</taxon>
        <taxon>Pseudomonadati</taxon>
        <taxon>Bacteroidota</taxon>
        <taxon>Flavobacteriia</taxon>
        <taxon>Flavobacteriales</taxon>
        <taxon>Flavobacteriaceae</taxon>
        <taxon>Formosa</taxon>
    </lineage>
</organism>
<reference evidence="3 4" key="1">
    <citation type="journal article" date="2013" name="Appl. Environ. Microbiol.">
        <title>The genome of the alga-associated marine flavobacterium Formosa agariphila KMM 3901T reveals a broad potential for degradation of algal polysaccharides.</title>
        <authorList>
            <person name="Mann A.J."/>
            <person name="Hahnke R.L."/>
            <person name="Huang S."/>
            <person name="Werner J."/>
            <person name="Xing P."/>
            <person name="Barbeyron T."/>
            <person name="Huettel B."/>
            <person name="Stueber K."/>
            <person name="Reinhardt R."/>
            <person name="Harder J."/>
            <person name="Gloeckner F.O."/>
            <person name="Amann R.I."/>
            <person name="Teeling H."/>
        </authorList>
    </citation>
    <scope>NUCLEOTIDE SEQUENCE [LARGE SCALE GENOMIC DNA]</scope>
    <source>
        <strain evidence="4">DSM 15362 / KCTC 12365 / LMG 23005 / KMM 3901</strain>
    </source>
</reference>
<feature type="chain" id="PRO_5004590909" evidence="1">
    <location>
        <begin position="27"/>
        <end position="930"/>
    </location>
</feature>
<dbReference type="EMBL" id="HG315671">
    <property type="protein sequence ID" value="CDF79024.1"/>
    <property type="molecule type" value="Genomic_DNA"/>
</dbReference>
<dbReference type="Gene3D" id="2.60.40.10">
    <property type="entry name" value="Immunoglobulins"/>
    <property type="match status" value="1"/>
</dbReference>
<dbReference type="HOGENOM" id="CLU_012935_0_0_10"/>
<evidence type="ECO:0000313" key="4">
    <source>
        <dbReference type="Proteomes" id="UP000016160"/>
    </source>
</evidence>
<dbReference type="SUPFAM" id="SSF50969">
    <property type="entry name" value="YVTN repeat-like/Quinoprotein amine dehydrogenase"/>
    <property type="match status" value="1"/>
</dbReference>
<dbReference type="InterPro" id="IPR026341">
    <property type="entry name" value="T9SS_type_B"/>
</dbReference>
<dbReference type="Pfam" id="PF13585">
    <property type="entry name" value="CHU_C"/>
    <property type="match status" value="1"/>
</dbReference>
<evidence type="ECO:0000259" key="2">
    <source>
        <dbReference type="PROSITE" id="PS50093"/>
    </source>
</evidence>
<dbReference type="CDD" id="cd00146">
    <property type="entry name" value="PKD"/>
    <property type="match status" value="1"/>
</dbReference>
<feature type="domain" description="PKD" evidence="2">
    <location>
        <begin position="445"/>
        <end position="481"/>
    </location>
</feature>
<accession>T2KLZ7</accession>
<name>T2KLZ7_FORAG</name>
<dbReference type="NCBIfam" id="TIGR04131">
    <property type="entry name" value="Bac_Flav_CTERM"/>
    <property type="match status" value="1"/>
</dbReference>
<evidence type="ECO:0000256" key="1">
    <source>
        <dbReference type="SAM" id="SignalP"/>
    </source>
</evidence>
<dbReference type="AlphaFoldDB" id="T2KLZ7"/>
<gene>
    <name evidence="3" type="ORF">BN863_13120</name>
</gene>
<dbReference type="InterPro" id="IPR013783">
    <property type="entry name" value="Ig-like_fold"/>
</dbReference>
<keyword evidence="4" id="KW-1185">Reference proteome</keyword>
<sequence>MIAKLNLLLKQCLFVICLIVVTQAHSQQESANWFFGEKAALSFNSNSPVSIANSSLETHEGSATISDEQGNLLFYTDGVTIWDKRNRAMPNGYNLFGNKSSTMSALIIPKPGTINRYYVFTIDEPGKSKENFDDGKINGVNYSEVDMTLNSGYGDVILKNQPLITYDVNNETERYFKSSEKITAVTHDDEISIWVITHLGNTFYSFLIDELGVNENPVTSTVSTNIIPRVNSDSINVTAIGYLKVSPNGKNIAIAHSSTALGSPRTGTKRNGKVFLYDFNTITGTVTSELLLSDGLYPYGLEFSPNSKLLYTTVGHYNTDDSFREGYLYQYDVKSSDIPGSEVLINTSNYYAGALQLAIDGKIYRTGYTGTAGLNTLSLIDNPNTIGTDCNYRHGRIHLDYGRAKLGLPPFVQSIFKYRFNYTYTCAGSGFEATFNILPDPSEEDPDYKMSWDFGDGETSTSSATHYYAVPGDYEVSMELSINGEIQTYKKTITIAEEPTLDTNYELIACDAFDADANDGLTYFNLQNLSANSTIFTTDLVQVYFYETLVEATIANKLDAINGSFQNSVENQIVYANVYADHSDCFQTVEVKLTTKDPVSVGEFTLKACQTITEGIALFDLSETFINSIRTASGFSNDVAISFHSSRVDAQNGANPLPPNYESADTTIYIKAESSSACYDVGKVNLRVNYFPILADRVYNVCPSEFPITIDSGIRSSTYNTNSYTYSWDGTGTRIPSTNDELEVHAAGEYYVTIYDTALNCDATVRVSVVEFPAPMLKDFKVDNYNLTINLLNPGNNFEYAVDYLNGFQDSNVFRNLSAGEHKFYVRDKFRCNLIEETFYVFGLPKYFTPNGDGIHDIWKVEGLDPSLFTQPIDVYVFDRYGKIITRFDALNSEGWDGTLNGTKLLPDDYWYHLVLPNGREYRGHFTLKY</sequence>
<dbReference type="STRING" id="1347342.BN863_13120"/>
<dbReference type="OrthoDB" id="9765926at2"/>
<protein>
    <submittedName>
        <fullName evidence="3">PKD domain-containing protein</fullName>
    </submittedName>
</protein>
<dbReference type="Proteomes" id="UP000016160">
    <property type="component" value="Chromosome"/>
</dbReference>
<dbReference type="Pfam" id="PF00801">
    <property type="entry name" value="PKD"/>
    <property type="match status" value="1"/>
</dbReference>
<keyword evidence="1" id="KW-0732">Signal</keyword>
<dbReference type="PATRIC" id="fig|1347342.6.peg.1322"/>
<dbReference type="PROSITE" id="PS50093">
    <property type="entry name" value="PKD"/>
    <property type="match status" value="1"/>
</dbReference>
<dbReference type="InterPro" id="IPR011044">
    <property type="entry name" value="Quino_amine_DH_bsu"/>
</dbReference>
<dbReference type="SUPFAM" id="SSF49299">
    <property type="entry name" value="PKD domain"/>
    <property type="match status" value="1"/>
</dbReference>
<dbReference type="RefSeq" id="WP_051774579.1">
    <property type="nucleotide sequence ID" value="NZ_HG315671.1"/>
</dbReference>
<dbReference type="InterPro" id="IPR000601">
    <property type="entry name" value="PKD_dom"/>
</dbReference>
<proteinExistence type="predicted"/>
<dbReference type="InterPro" id="IPR035986">
    <property type="entry name" value="PKD_dom_sf"/>
</dbReference>
<dbReference type="eggNOG" id="COG3291">
    <property type="taxonomic scope" value="Bacteria"/>
</dbReference>